<dbReference type="InterPro" id="IPR041663">
    <property type="entry name" value="DisA/LigA_HHH"/>
</dbReference>
<dbReference type="GO" id="GO:0046872">
    <property type="term" value="F:metal ion binding"/>
    <property type="evidence" value="ECO:0007669"/>
    <property type="project" value="UniProtKB-KW"/>
</dbReference>
<dbReference type="InterPro" id="IPR004149">
    <property type="entry name" value="Znf_DNAligase_C4"/>
</dbReference>
<dbReference type="Pfam" id="PF01653">
    <property type="entry name" value="DNA_ligase_aden"/>
    <property type="match status" value="1"/>
</dbReference>
<dbReference type="Pfam" id="PF14520">
    <property type="entry name" value="HHH_5"/>
    <property type="match status" value="1"/>
</dbReference>
<comment type="function">
    <text evidence="1 11">DNA ligase that catalyzes the formation of phosphodiester linkages between 5'-phosphoryl and 3'-hydroxyl groups in double-stranded DNA using NAD as a coenzyme and as the energy source for the reaction. It is essential for DNA replication and repair of damaged DNA.</text>
</comment>
<evidence type="ECO:0000313" key="14">
    <source>
        <dbReference type="Proteomes" id="UP000236434"/>
    </source>
</evidence>
<dbReference type="RefSeq" id="WP_103066787.1">
    <property type="nucleotide sequence ID" value="NZ_AZRL01000012.1"/>
</dbReference>
<dbReference type="FunFam" id="1.10.287.610:FF:000002">
    <property type="entry name" value="DNA ligase"/>
    <property type="match status" value="1"/>
</dbReference>
<dbReference type="Gene3D" id="2.40.50.140">
    <property type="entry name" value="Nucleic acid-binding proteins"/>
    <property type="match status" value="1"/>
</dbReference>
<name>A0A2K1P0Q0_9BACT</name>
<keyword evidence="6 11" id="KW-0862">Zinc</keyword>
<dbReference type="SUPFAM" id="SSF47781">
    <property type="entry name" value="RuvA domain 2-like"/>
    <property type="match status" value="1"/>
</dbReference>
<dbReference type="PROSITE" id="PS50172">
    <property type="entry name" value="BRCT"/>
    <property type="match status" value="1"/>
</dbReference>
<comment type="caution">
    <text evidence="13">The sequence shown here is derived from an EMBL/GenBank/DDBJ whole genome shotgun (WGS) entry which is preliminary data.</text>
</comment>
<dbReference type="InterPro" id="IPR013839">
    <property type="entry name" value="DNAligase_adenylation"/>
</dbReference>
<dbReference type="FunFam" id="1.10.150.20:FF:000006">
    <property type="entry name" value="DNA ligase"/>
    <property type="match status" value="1"/>
</dbReference>
<dbReference type="SUPFAM" id="SSF56091">
    <property type="entry name" value="DNA ligase/mRNA capping enzyme, catalytic domain"/>
    <property type="match status" value="1"/>
</dbReference>
<dbReference type="Gene3D" id="1.10.150.20">
    <property type="entry name" value="5' to 3' exonuclease, C-terminal subdomain"/>
    <property type="match status" value="2"/>
</dbReference>
<feature type="binding site" evidence="11">
    <location>
        <position position="312"/>
    </location>
    <ligand>
        <name>NAD(+)</name>
        <dbReference type="ChEBI" id="CHEBI:57540"/>
    </ligand>
</feature>
<comment type="catalytic activity">
    <reaction evidence="10 11">
        <text>NAD(+) + (deoxyribonucleotide)n-3'-hydroxyl + 5'-phospho-(deoxyribonucleotide)m = (deoxyribonucleotide)n+m + AMP + beta-nicotinamide D-nucleotide.</text>
        <dbReference type="EC" id="6.5.1.2"/>
    </reaction>
</comment>
<dbReference type="Gene3D" id="6.20.10.30">
    <property type="match status" value="1"/>
</dbReference>
<dbReference type="EMBL" id="AZRL01000012">
    <property type="protein sequence ID" value="PNR96330.1"/>
    <property type="molecule type" value="Genomic_DNA"/>
</dbReference>
<dbReference type="InterPro" id="IPR036420">
    <property type="entry name" value="BRCT_dom_sf"/>
</dbReference>
<dbReference type="HAMAP" id="MF_01588">
    <property type="entry name" value="DNA_ligase_A"/>
    <property type="match status" value="1"/>
</dbReference>
<feature type="binding site" evidence="11">
    <location>
        <begin position="35"/>
        <end position="39"/>
    </location>
    <ligand>
        <name>NAD(+)</name>
        <dbReference type="ChEBI" id="CHEBI:57540"/>
    </ligand>
</feature>
<reference evidence="13 14" key="1">
    <citation type="submission" date="2013-12" db="EMBL/GenBank/DDBJ databases">
        <title>Comparative genomics of Petrotoga isolates.</title>
        <authorList>
            <person name="Nesbo C.L."/>
            <person name="Charchuk R."/>
            <person name="Chow K."/>
        </authorList>
    </citation>
    <scope>NUCLEOTIDE SEQUENCE [LARGE SCALE GENOMIC DNA]</scope>
    <source>
        <strain evidence="13 14">DSM 13574</strain>
    </source>
</reference>
<dbReference type="PANTHER" id="PTHR23389">
    <property type="entry name" value="CHROMOSOME TRANSMISSION FIDELITY FACTOR 18"/>
    <property type="match status" value="1"/>
</dbReference>
<dbReference type="OrthoDB" id="9759736at2"/>
<dbReference type="GO" id="GO:0006281">
    <property type="term" value="P:DNA repair"/>
    <property type="evidence" value="ECO:0007669"/>
    <property type="project" value="UniProtKB-KW"/>
</dbReference>
<proteinExistence type="inferred from homology"/>
<dbReference type="Gene3D" id="3.40.50.10190">
    <property type="entry name" value="BRCT domain"/>
    <property type="match status" value="1"/>
</dbReference>
<keyword evidence="4 11" id="KW-0479">Metal-binding</keyword>
<dbReference type="NCBIfam" id="TIGR00575">
    <property type="entry name" value="dnlj"/>
    <property type="match status" value="1"/>
</dbReference>
<keyword evidence="2 11" id="KW-0436">Ligase</keyword>
<dbReference type="FunFam" id="1.10.150.20:FF:000007">
    <property type="entry name" value="DNA ligase"/>
    <property type="match status" value="1"/>
</dbReference>
<feature type="binding site" evidence="11">
    <location>
        <position position="288"/>
    </location>
    <ligand>
        <name>NAD(+)</name>
        <dbReference type="ChEBI" id="CHEBI:57540"/>
    </ligand>
</feature>
<dbReference type="InterPro" id="IPR013840">
    <property type="entry name" value="DNAligase_N"/>
</dbReference>
<dbReference type="CDD" id="cd17748">
    <property type="entry name" value="BRCT_DNA_ligase_like"/>
    <property type="match status" value="1"/>
</dbReference>
<dbReference type="PIRSF" id="PIRSF001604">
    <property type="entry name" value="LigA"/>
    <property type="match status" value="1"/>
</dbReference>
<keyword evidence="11" id="KW-0464">Manganese</keyword>
<dbReference type="AlphaFoldDB" id="A0A2K1P0Q0"/>
<organism evidence="13 14">
    <name type="scientific">Petrotoga olearia DSM 13574</name>
    <dbReference type="NCBI Taxonomy" id="1122955"/>
    <lineage>
        <taxon>Bacteria</taxon>
        <taxon>Thermotogati</taxon>
        <taxon>Thermotogota</taxon>
        <taxon>Thermotogae</taxon>
        <taxon>Petrotogales</taxon>
        <taxon>Petrotogaceae</taxon>
        <taxon>Petrotoga</taxon>
    </lineage>
</organism>
<dbReference type="PANTHER" id="PTHR23389:SF9">
    <property type="entry name" value="DNA LIGASE"/>
    <property type="match status" value="1"/>
</dbReference>
<dbReference type="Pfam" id="PF03119">
    <property type="entry name" value="DNA_ligase_ZBD"/>
    <property type="match status" value="1"/>
</dbReference>
<feature type="binding site" evidence="11">
    <location>
        <position position="430"/>
    </location>
    <ligand>
        <name>Zn(2+)</name>
        <dbReference type="ChEBI" id="CHEBI:29105"/>
    </ligand>
</feature>
<dbReference type="SMART" id="SM00292">
    <property type="entry name" value="BRCT"/>
    <property type="match status" value="1"/>
</dbReference>
<dbReference type="CDD" id="cd00114">
    <property type="entry name" value="LIGANc"/>
    <property type="match status" value="1"/>
</dbReference>
<dbReference type="NCBIfam" id="NF005932">
    <property type="entry name" value="PRK07956.1"/>
    <property type="match status" value="1"/>
</dbReference>
<accession>A0A2K1P0Q0</accession>
<keyword evidence="9 11" id="KW-0234">DNA repair</keyword>
<protein>
    <recommendedName>
        <fullName evidence="11">DNA ligase</fullName>
        <ecNumber evidence="11">6.5.1.2</ecNumber>
    </recommendedName>
    <alternativeName>
        <fullName evidence="11">Polydeoxyribonucleotide synthase [NAD(+)]</fullName>
    </alternativeName>
</protein>
<dbReference type="EC" id="6.5.1.2" evidence="11"/>
<feature type="binding site" evidence="11">
    <location>
        <position position="406"/>
    </location>
    <ligand>
        <name>Zn(2+)</name>
        <dbReference type="ChEBI" id="CHEBI:29105"/>
    </ligand>
</feature>
<feature type="binding site" evidence="11">
    <location>
        <position position="172"/>
    </location>
    <ligand>
        <name>NAD(+)</name>
        <dbReference type="ChEBI" id="CHEBI:57540"/>
    </ligand>
</feature>
<evidence type="ECO:0000256" key="11">
    <source>
        <dbReference type="HAMAP-Rule" id="MF_01588"/>
    </source>
</evidence>
<dbReference type="SMART" id="SM00278">
    <property type="entry name" value="HhH1"/>
    <property type="match status" value="3"/>
</dbReference>
<evidence type="ECO:0000256" key="3">
    <source>
        <dbReference type="ARBA" id="ARBA00022705"/>
    </source>
</evidence>
<dbReference type="Gene3D" id="3.30.470.30">
    <property type="entry name" value="DNA ligase/mRNA capping enzyme"/>
    <property type="match status" value="1"/>
</dbReference>
<evidence type="ECO:0000259" key="12">
    <source>
        <dbReference type="PROSITE" id="PS50172"/>
    </source>
</evidence>
<dbReference type="Pfam" id="PF22745">
    <property type="entry name" value="Nlig-Ia"/>
    <property type="match status" value="1"/>
</dbReference>
<evidence type="ECO:0000256" key="2">
    <source>
        <dbReference type="ARBA" id="ARBA00022598"/>
    </source>
</evidence>
<dbReference type="Proteomes" id="UP000236434">
    <property type="component" value="Unassembled WGS sequence"/>
</dbReference>
<feature type="active site" description="N6-AMP-lysine intermediate" evidence="11">
    <location>
        <position position="117"/>
    </location>
</feature>
<evidence type="ECO:0000256" key="9">
    <source>
        <dbReference type="ARBA" id="ARBA00023204"/>
    </source>
</evidence>
<comment type="similarity">
    <text evidence="11">Belongs to the NAD-dependent DNA ligase family. LigA subfamily.</text>
</comment>
<feature type="binding site" evidence="11">
    <location>
        <position position="409"/>
    </location>
    <ligand>
        <name>Zn(2+)</name>
        <dbReference type="ChEBI" id="CHEBI:29105"/>
    </ligand>
</feature>
<dbReference type="Pfam" id="PF03120">
    <property type="entry name" value="OB_DNA_ligase"/>
    <property type="match status" value="1"/>
</dbReference>
<evidence type="ECO:0000256" key="7">
    <source>
        <dbReference type="ARBA" id="ARBA00022842"/>
    </source>
</evidence>
<dbReference type="SUPFAM" id="SSF50249">
    <property type="entry name" value="Nucleic acid-binding proteins"/>
    <property type="match status" value="1"/>
</dbReference>
<dbReference type="GO" id="GO:0006260">
    <property type="term" value="P:DNA replication"/>
    <property type="evidence" value="ECO:0007669"/>
    <property type="project" value="UniProtKB-KW"/>
</dbReference>
<feature type="binding site" evidence="11">
    <location>
        <position position="138"/>
    </location>
    <ligand>
        <name>NAD(+)</name>
        <dbReference type="ChEBI" id="CHEBI:57540"/>
    </ligand>
</feature>
<dbReference type="SUPFAM" id="SSF52113">
    <property type="entry name" value="BRCT domain"/>
    <property type="match status" value="1"/>
</dbReference>
<dbReference type="InterPro" id="IPR003583">
    <property type="entry name" value="Hlx-hairpin-Hlx_DNA-bd_motif"/>
</dbReference>
<evidence type="ECO:0000256" key="8">
    <source>
        <dbReference type="ARBA" id="ARBA00023027"/>
    </source>
</evidence>
<dbReference type="GO" id="GO:0003911">
    <property type="term" value="F:DNA ligase (NAD+) activity"/>
    <property type="evidence" value="ECO:0007669"/>
    <property type="project" value="UniProtKB-UniRule"/>
</dbReference>
<sequence>MDIPKNIKEHYEKLKSEIEEHNYRYYVLADPIISDQEYDKLFKEFAELEKKYPELKTSDSPTQRIGGIVVEGFNKVNHSIPMLSLDNTYNEEEILDFHKRVLKNLSLNRVEYLCELKIDGVSVALRYTDGLLTQAITRGDGTIGEDITQNVKTIPSIPLKLRKNISVEVRGEIYMPKKEFVRINSEREEKGLPIFANPRNATAGTLKLLDSKEVAKRKLSSFMYYVIFPQNYNLQTQEEAMNFLKEVGFRINPNYKKVEDIEQVIEFWKEWNRRRKELEYEVDGIVVKVNSFELQRILGETTRSPRWAIAFKFEAEQKETKLKAIKLQVGSTGIITPVAEFVPIQLEGTTVKRASLHNFDYIEERDIREGDYVLIEKAGGIIPQVIGPIKEKRTGEEKIIQPPEKCPVCGGKVGKIKSSEVAIRCLNPSCPEKLLRMLENFVSRNAMNIQGLGPKILKRMVDAGLVKDIADLYYLDEQKIRSLGEGIGDKTVENILTQIEQSKNRELYRLINALGIPNVGLKTAKDLAKHFKNLDNLINAKFDDFVKIEGIGEDIANAILKFFSQEEVKKIVKKLKDAGVNTGKKEEEKSEGPLKGLVICQTGALSKMARQEFAEYVESKGGIFSENVTKKTNILVVGENPGSKLDKAQSYGITIMSEEEFFDEYGES</sequence>
<dbReference type="FunFam" id="3.30.470.30:FF:000001">
    <property type="entry name" value="DNA ligase"/>
    <property type="match status" value="1"/>
</dbReference>
<feature type="domain" description="BRCT" evidence="12">
    <location>
        <begin position="589"/>
        <end position="668"/>
    </location>
</feature>
<dbReference type="PROSITE" id="PS01055">
    <property type="entry name" value="DNA_LIGASE_N1"/>
    <property type="match status" value="1"/>
</dbReference>
<dbReference type="InterPro" id="IPR012340">
    <property type="entry name" value="NA-bd_OB-fold"/>
</dbReference>
<dbReference type="InterPro" id="IPR010994">
    <property type="entry name" value="RuvA_2-like"/>
</dbReference>
<keyword evidence="8 11" id="KW-0520">NAD</keyword>
<dbReference type="GO" id="GO:0003677">
    <property type="term" value="F:DNA binding"/>
    <property type="evidence" value="ECO:0007669"/>
    <property type="project" value="InterPro"/>
</dbReference>
<dbReference type="InterPro" id="IPR018239">
    <property type="entry name" value="DNA_ligase_AS"/>
</dbReference>
<evidence type="ECO:0000256" key="1">
    <source>
        <dbReference type="ARBA" id="ARBA00004067"/>
    </source>
</evidence>
<feature type="binding site" evidence="11">
    <location>
        <position position="425"/>
    </location>
    <ligand>
        <name>Zn(2+)</name>
        <dbReference type="ChEBI" id="CHEBI:29105"/>
    </ligand>
</feature>
<dbReference type="Pfam" id="PF00533">
    <property type="entry name" value="BRCT"/>
    <property type="match status" value="1"/>
</dbReference>
<evidence type="ECO:0000256" key="4">
    <source>
        <dbReference type="ARBA" id="ARBA00022723"/>
    </source>
</evidence>
<feature type="binding site" evidence="11">
    <location>
        <position position="115"/>
    </location>
    <ligand>
        <name>NAD(+)</name>
        <dbReference type="ChEBI" id="CHEBI:57540"/>
    </ligand>
</feature>
<keyword evidence="7 11" id="KW-0460">Magnesium</keyword>
<feature type="binding site" evidence="11">
    <location>
        <begin position="84"/>
        <end position="85"/>
    </location>
    <ligand>
        <name>NAD(+)</name>
        <dbReference type="ChEBI" id="CHEBI:57540"/>
    </ligand>
</feature>
<keyword evidence="5 11" id="KW-0227">DNA damage</keyword>
<dbReference type="InterPro" id="IPR001357">
    <property type="entry name" value="BRCT_dom"/>
</dbReference>
<dbReference type="GO" id="GO:0005829">
    <property type="term" value="C:cytosol"/>
    <property type="evidence" value="ECO:0007669"/>
    <property type="project" value="TreeGrafter"/>
</dbReference>
<dbReference type="Pfam" id="PF12826">
    <property type="entry name" value="HHH_2"/>
    <property type="match status" value="1"/>
</dbReference>
<gene>
    <name evidence="11" type="primary">ligA</name>
    <name evidence="13" type="ORF">X929_04230</name>
</gene>
<evidence type="ECO:0000256" key="6">
    <source>
        <dbReference type="ARBA" id="ARBA00022833"/>
    </source>
</evidence>
<evidence type="ECO:0000256" key="5">
    <source>
        <dbReference type="ARBA" id="ARBA00022763"/>
    </source>
</evidence>
<evidence type="ECO:0000256" key="10">
    <source>
        <dbReference type="ARBA" id="ARBA00034005"/>
    </source>
</evidence>
<dbReference type="SMART" id="SM00532">
    <property type="entry name" value="LIGANc"/>
    <property type="match status" value="1"/>
</dbReference>
<comment type="cofactor">
    <cofactor evidence="11">
        <name>Mg(2+)</name>
        <dbReference type="ChEBI" id="CHEBI:18420"/>
    </cofactor>
    <cofactor evidence="11">
        <name>Mn(2+)</name>
        <dbReference type="ChEBI" id="CHEBI:29035"/>
    </cofactor>
</comment>
<keyword evidence="3 11" id="KW-0235">DNA replication</keyword>
<evidence type="ECO:0000313" key="13">
    <source>
        <dbReference type="EMBL" id="PNR96330.1"/>
    </source>
</evidence>
<dbReference type="InterPro" id="IPR004150">
    <property type="entry name" value="NAD_DNA_ligase_OB"/>
</dbReference>
<dbReference type="Gene3D" id="1.10.287.610">
    <property type="entry name" value="Helix hairpin bin"/>
    <property type="match status" value="1"/>
</dbReference>
<dbReference type="InterPro" id="IPR001679">
    <property type="entry name" value="DNA_ligase"/>
</dbReference>